<keyword evidence="3" id="KW-1185">Reference proteome</keyword>
<feature type="region of interest" description="Disordered" evidence="1">
    <location>
        <begin position="193"/>
        <end position="218"/>
    </location>
</feature>
<dbReference type="Proteomes" id="UP000800036">
    <property type="component" value="Unassembled WGS sequence"/>
</dbReference>
<name>A0A6A5V726_9PLEO</name>
<evidence type="ECO:0000313" key="2">
    <source>
        <dbReference type="EMBL" id="KAF1971842.1"/>
    </source>
</evidence>
<dbReference type="EMBL" id="ML976691">
    <property type="protein sequence ID" value="KAF1971842.1"/>
    <property type="molecule type" value="Genomic_DNA"/>
</dbReference>
<gene>
    <name evidence="2" type="ORF">BU23DRAFT_600067</name>
</gene>
<feature type="region of interest" description="Disordered" evidence="1">
    <location>
        <begin position="58"/>
        <end position="77"/>
    </location>
</feature>
<sequence>MAEKLWDTFLALQWPTDLPQDLPVPSFPRFAHRNPTHGVRENGMPHVQPSHLRRLQSAALASESEEEMDKGADPENEHKAIGFNSEDDEWPGWEWLELISSGLPIQILAVCRLINQEAAPILLPKFNDITIFAPCIRCSGPLSVVALTFPDGILTGVIDCPIYYYIQGILGTEILSASLWTLALCKKRPRFGSDDGPAVEDEEDSEDGSDSGDVSVYDEYPDSFHIKIESPEDEKDNERYDITMHRLQTLFMGMMFQDTIAFRPEGMDCQFKFWRV</sequence>
<evidence type="ECO:0000256" key="1">
    <source>
        <dbReference type="SAM" id="MobiDB-lite"/>
    </source>
</evidence>
<proteinExistence type="predicted"/>
<organism evidence="2 3">
    <name type="scientific">Bimuria novae-zelandiae CBS 107.79</name>
    <dbReference type="NCBI Taxonomy" id="1447943"/>
    <lineage>
        <taxon>Eukaryota</taxon>
        <taxon>Fungi</taxon>
        <taxon>Dikarya</taxon>
        <taxon>Ascomycota</taxon>
        <taxon>Pezizomycotina</taxon>
        <taxon>Dothideomycetes</taxon>
        <taxon>Pleosporomycetidae</taxon>
        <taxon>Pleosporales</taxon>
        <taxon>Massarineae</taxon>
        <taxon>Didymosphaeriaceae</taxon>
        <taxon>Bimuria</taxon>
    </lineage>
</organism>
<evidence type="ECO:0000313" key="3">
    <source>
        <dbReference type="Proteomes" id="UP000800036"/>
    </source>
</evidence>
<dbReference type="AlphaFoldDB" id="A0A6A5V726"/>
<feature type="compositionally biased region" description="Acidic residues" evidence="1">
    <location>
        <begin position="197"/>
        <end position="210"/>
    </location>
</feature>
<protein>
    <submittedName>
        <fullName evidence="2">Uncharacterized protein</fullName>
    </submittedName>
</protein>
<accession>A0A6A5V726</accession>
<reference evidence="2" key="1">
    <citation type="journal article" date="2020" name="Stud. Mycol.">
        <title>101 Dothideomycetes genomes: a test case for predicting lifestyles and emergence of pathogens.</title>
        <authorList>
            <person name="Haridas S."/>
            <person name="Albert R."/>
            <person name="Binder M."/>
            <person name="Bloem J."/>
            <person name="Labutti K."/>
            <person name="Salamov A."/>
            <person name="Andreopoulos B."/>
            <person name="Baker S."/>
            <person name="Barry K."/>
            <person name="Bills G."/>
            <person name="Bluhm B."/>
            <person name="Cannon C."/>
            <person name="Castanera R."/>
            <person name="Culley D."/>
            <person name="Daum C."/>
            <person name="Ezra D."/>
            <person name="Gonzalez J."/>
            <person name="Henrissat B."/>
            <person name="Kuo A."/>
            <person name="Liang C."/>
            <person name="Lipzen A."/>
            <person name="Lutzoni F."/>
            <person name="Magnuson J."/>
            <person name="Mondo S."/>
            <person name="Nolan M."/>
            <person name="Ohm R."/>
            <person name="Pangilinan J."/>
            <person name="Park H.-J."/>
            <person name="Ramirez L."/>
            <person name="Alfaro M."/>
            <person name="Sun H."/>
            <person name="Tritt A."/>
            <person name="Yoshinaga Y."/>
            <person name="Zwiers L.-H."/>
            <person name="Turgeon B."/>
            <person name="Goodwin S."/>
            <person name="Spatafora J."/>
            <person name="Crous P."/>
            <person name="Grigoriev I."/>
        </authorList>
    </citation>
    <scope>NUCLEOTIDE SEQUENCE</scope>
    <source>
        <strain evidence="2">CBS 107.79</strain>
    </source>
</reference>